<gene>
    <name evidence="2" type="ORF">OGAPHI_001621</name>
</gene>
<reference evidence="2" key="1">
    <citation type="journal article" date="2021" name="Open Biol.">
        <title>Shared evolutionary footprints suggest mitochondrial oxidative damage underlies multiple complex I losses in fungi.</title>
        <authorList>
            <person name="Schikora-Tamarit M.A."/>
            <person name="Marcet-Houben M."/>
            <person name="Nosek J."/>
            <person name="Gabaldon T."/>
        </authorList>
    </citation>
    <scope>NUCLEOTIDE SEQUENCE</scope>
    <source>
        <strain evidence="2">CBS6075</strain>
    </source>
</reference>
<organism evidence="2 3">
    <name type="scientific">Ogataea philodendri</name>
    <dbReference type="NCBI Taxonomy" id="1378263"/>
    <lineage>
        <taxon>Eukaryota</taxon>
        <taxon>Fungi</taxon>
        <taxon>Dikarya</taxon>
        <taxon>Ascomycota</taxon>
        <taxon>Saccharomycotina</taxon>
        <taxon>Pichiomycetes</taxon>
        <taxon>Pichiales</taxon>
        <taxon>Pichiaceae</taxon>
        <taxon>Ogataea</taxon>
    </lineage>
</organism>
<reference evidence="2" key="2">
    <citation type="submission" date="2021-01" db="EMBL/GenBank/DDBJ databases">
        <authorList>
            <person name="Schikora-Tamarit M.A."/>
        </authorList>
    </citation>
    <scope>NUCLEOTIDE SEQUENCE</scope>
    <source>
        <strain evidence="2">CBS6075</strain>
    </source>
</reference>
<proteinExistence type="predicted"/>
<evidence type="ECO:0000256" key="1">
    <source>
        <dbReference type="SAM" id="MobiDB-lite"/>
    </source>
</evidence>
<evidence type="ECO:0000313" key="2">
    <source>
        <dbReference type="EMBL" id="KAH3669500.1"/>
    </source>
</evidence>
<dbReference type="RefSeq" id="XP_046063763.1">
    <property type="nucleotide sequence ID" value="XM_046202403.1"/>
</dbReference>
<feature type="compositionally biased region" description="Basic and acidic residues" evidence="1">
    <location>
        <begin position="155"/>
        <end position="176"/>
    </location>
</feature>
<name>A0A9P8T8R4_9ASCO</name>
<feature type="region of interest" description="Disordered" evidence="1">
    <location>
        <begin position="152"/>
        <end position="209"/>
    </location>
</feature>
<dbReference type="EMBL" id="JAEUBE010000137">
    <property type="protein sequence ID" value="KAH3669500.1"/>
    <property type="molecule type" value="Genomic_DNA"/>
</dbReference>
<protein>
    <submittedName>
        <fullName evidence="2">Uncharacterized protein</fullName>
    </submittedName>
</protein>
<dbReference type="AlphaFoldDB" id="A0A9P8T8R4"/>
<sequence>MDSQRLSDTSGHAHLLFAYLSNKLNNTSSSTDLLLGQLRNVSSLHNDWNFWQSSLTQNLSVSRGQGVDDNSGIFGARSDLLVLLLNQRPQLVKVDDWAPEVGLLLVEISHTNFTKVTWVVFVQVGSVVVLTTGHTSTTGMLSVLSNTTLTGRHGRVLEDDSNTERDGSKAHHRDGAQQHWFAAESVEEQRRDERNDHVSGADETVDQDSVCREQSCEDFHSVEHDRIDSGKLLANHREGGHYTRVGVVSIAQVSVEREVLQ</sequence>
<dbReference type="GeneID" id="70233589"/>
<feature type="compositionally biased region" description="Basic and acidic residues" evidence="1">
    <location>
        <begin position="187"/>
        <end position="200"/>
    </location>
</feature>
<evidence type="ECO:0000313" key="3">
    <source>
        <dbReference type="Proteomes" id="UP000769157"/>
    </source>
</evidence>
<accession>A0A9P8T8R4</accession>
<dbReference type="Proteomes" id="UP000769157">
    <property type="component" value="Unassembled WGS sequence"/>
</dbReference>
<keyword evidence="3" id="KW-1185">Reference proteome</keyword>
<comment type="caution">
    <text evidence="2">The sequence shown here is derived from an EMBL/GenBank/DDBJ whole genome shotgun (WGS) entry which is preliminary data.</text>
</comment>